<evidence type="ECO:0000256" key="1">
    <source>
        <dbReference type="ARBA" id="ARBA00004167"/>
    </source>
</evidence>
<dbReference type="CDD" id="cd16429">
    <property type="entry name" value="VirB10"/>
    <property type="match status" value="1"/>
</dbReference>
<evidence type="ECO:0000313" key="9">
    <source>
        <dbReference type="Proteomes" id="UP000403266"/>
    </source>
</evidence>
<feature type="coiled-coil region" evidence="6">
    <location>
        <begin position="57"/>
        <end position="120"/>
    </location>
</feature>
<dbReference type="Proteomes" id="UP000403266">
    <property type="component" value="Unassembled WGS sequence"/>
</dbReference>
<reference evidence="8 9" key="1">
    <citation type="journal article" date="2019" name="Syst. Appl. Microbiol.">
        <title>Microvirga tunisiensis sp. nov., a root nodule symbiotic bacterium isolated from Lupinus micranthus and L. luteus grown in Northern Tunisia.</title>
        <authorList>
            <person name="Msaddak A."/>
            <person name="Rejili M."/>
            <person name="Duran D."/>
            <person name="Mars M."/>
            <person name="Palacios J.M."/>
            <person name="Ruiz-Argueso T."/>
            <person name="Rey L."/>
            <person name="Imperial J."/>
        </authorList>
    </citation>
    <scope>NUCLEOTIDE SEQUENCE [LARGE SCALE GENOMIC DNA]</scope>
    <source>
        <strain evidence="8 9">Lmie10</strain>
    </source>
</reference>
<feature type="region of interest" description="Disordered" evidence="7">
    <location>
        <begin position="123"/>
        <end position="147"/>
    </location>
</feature>
<sequence length="395" mass="42001">MLLASVVVAVGPTHVLKILGLRGDDEQKASRADLEVTRVAPNQQLDIPVPEPKADPNAEMNKRFEELRKQIEAIARSDKGADVSLGDVQRLLESYDKEVAQKLREERERSEAEIARLRAEVAAKPDAERRRQVQETETKKRESKAVILDEPGARIASADGASQLPEDLSANDRFLASAADSDVKTAVSRALPDPSRTIVQGTTISAVLETAINTELPGNIRALVIDPVYSFDGSRILLPAGTSLIGAFSNKVDIEQNRVLIAWNRAITPEGKSIALGSTGTDLLGRAGIEGNVDNRYGKKLGAAALISTITALPSILPILTGSNRSGRGAGTTITIEGAGSGNTNPAGQAASNIVGALSAQGKGILDKYLSLPPIHRVPQGKEILVSVNQDLFIR</sequence>
<evidence type="ECO:0000256" key="5">
    <source>
        <dbReference type="ARBA" id="ARBA00023136"/>
    </source>
</evidence>
<evidence type="ECO:0000256" key="7">
    <source>
        <dbReference type="SAM" id="MobiDB-lite"/>
    </source>
</evidence>
<evidence type="ECO:0000256" key="3">
    <source>
        <dbReference type="ARBA" id="ARBA00022692"/>
    </source>
</evidence>
<evidence type="ECO:0000256" key="4">
    <source>
        <dbReference type="ARBA" id="ARBA00022989"/>
    </source>
</evidence>
<proteinExistence type="inferred from homology"/>
<comment type="caution">
    <text evidence="8">The sequence shown here is derived from an EMBL/GenBank/DDBJ whole genome shotgun (WGS) entry which is preliminary data.</text>
</comment>
<keyword evidence="4" id="KW-1133">Transmembrane helix</keyword>
<dbReference type="OrthoDB" id="9807354at2"/>
<protein>
    <submittedName>
        <fullName evidence="8">TrbI/VirB10 family protein</fullName>
    </submittedName>
</protein>
<comment type="subcellular location">
    <subcellularLocation>
        <location evidence="1">Membrane</location>
        <topology evidence="1">Single-pass membrane protein</topology>
    </subcellularLocation>
</comment>
<dbReference type="InterPro" id="IPR005498">
    <property type="entry name" value="T4SS_VirB10/TraB/TrbI"/>
</dbReference>
<evidence type="ECO:0000313" key="8">
    <source>
        <dbReference type="EMBL" id="MPR28370.1"/>
    </source>
</evidence>
<gene>
    <name evidence="8" type="ORF">FS320_25265</name>
</gene>
<name>A0A5N7MNZ2_9HYPH</name>
<dbReference type="Gene3D" id="2.40.128.260">
    <property type="entry name" value="Type IV secretion system, VirB10/TraB/TrbI"/>
    <property type="match status" value="1"/>
</dbReference>
<dbReference type="AlphaFoldDB" id="A0A5N7MNZ2"/>
<keyword evidence="6" id="KW-0175">Coiled coil</keyword>
<keyword evidence="9" id="KW-1185">Reference proteome</keyword>
<accession>A0A5N7MNZ2</accession>
<comment type="similarity">
    <text evidence="2">Belongs to the TrbI/VirB10 family.</text>
</comment>
<dbReference type="EMBL" id="VOSK01000140">
    <property type="protein sequence ID" value="MPR28370.1"/>
    <property type="molecule type" value="Genomic_DNA"/>
</dbReference>
<dbReference type="GO" id="GO:0016020">
    <property type="term" value="C:membrane"/>
    <property type="evidence" value="ECO:0007669"/>
    <property type="project" value="UniProtKB-SubCell"/>
</dbReference>
<dbReference type="Pfam" id="PF03743">
    <property type="entry name" value="TrbI"/>
    <property type="match status" value="1"/>
</dbReference>
<keyword evidence="3" id="KW-0812">Transmembrane</keyword>
<dbReference type="InterPro" id="IPR042217">
    <property type="entry name" value="T4SS_VirB10/TrbI"/>
</dbReference>
<keyword evidence="5" id="KW-0472">Membrane</keyword>
<evidence type="ECO:0000256" key="2">
    <source>
        <dbReference type="ARBA" id="ARBA00010265"/>
    </source>
</evidence>
<feature type="compositionally biased region" description="Basic and acidic residues" evidence="7">
    <location>
        <begin position="123"/>
        <end position="144"/>
    </location>
</feature>
<organism evidence="8 9">
    <name type="scientific">Microvirga tunisiensis</name>
    <dbReference type="NCBI Taxonomy" id="2108360"/>
    <lineage>
        <taxon>Bacteria</taxon>
        <taxon>Pseudomonadati</taxon>
        <taxon>Pseudomonadota</taxon>
        <taxon>Alphaproteobacteria</taxon>
        <taxon>Hyphomicrobiales</taxon>
        <taxon>Methylobacteriaceae</taxon>
        <taxon>Microvirga</taxon>
    </lineage>
</organism>
<evidence type="ECO:0000256" key="6">
    <source>
        <dbReference type="SAM" id="Coils"/>
    </source>
</evidence>